<protein>
    <submittedName>
        <fullName evidence="2">Uncharacterized protein</fullName>
    </submittedName>
</protein>
<dbReference type="Proteomes" id="UP000245839">
    <property type="component" value="Unassembled WGS sequence"/>
</dbReference>
<accession>A0A2Y9BAH6</accession>
<organism evidence="2 4">
    <name type="scientific">Jannaschia seohaensis</name>
    <dbReference type="NCBI Taxonomy" id="475081"/>
    <lineage>
        <taxon>Bacteria</taxon>
        <taxon>Pseudomonadati</taxon>
        <taxon>Pseudomonadota</taxon>
        <taxon>Alphaproteobacteria</taxon>
        <taxon>Rhodobacterales</taxon>
        <taxon>Roseobacteraceae</taxon>
        <taxon>Jannaschia</taxon>
    </lineage>
</organism>
<gene>
    <name evidence="1" type="ORF">BCF38_11781</name>
    <name evidence="2" type="ORF">SAMN05421539_11781</name>
</gene>
<sequence>MLALIGMIYFALTGRSPEDRLTTEIAAAEADIAELAAKAADLYVGA</sequence>
<evidence type="ECO:0000313" key="1">
    <source>
        <dbReference type="EMBL" id="PWJ12146.1"/>
    </source>
</evidence>
<name>A0A2Y9BAH6_9RHOB</name>
<reference evidence="1 3" key="3">
    <citation type="submission" date="2018-03" db="EMBL/GenBank/DDBJ databases">
        <title>Genomic Encyclopedia of Archaeal and Bacterial Type Strains, Phase II (KMG-II): from individual species to whole genera.</title>
        <authorList>
            <person name="Goeker M."/>
        </authorList>
    </citation>
    <scope>NUCLEOTIDE SEQUENCE [LARGE SCALE GENOMIC DNA]</scope>
    <source>
        <strain evidence="1 3">DSM 25227</strain>
    </source>
</reference>
<evidence type="ECO:0000313" key="3">
    <source>
        <dbReference type="Proteomes" id="UP000245839"/>
    </source>
</evidence>
<dbReference type="AlphaFoldDB" id="A0A2Y9BAH6"/>
<dbReference type="EMBL" id="QGDJ01000017">
    <property type="protein sequence ID" value="PWJ12146.1"/>
    <property type="molecule type" value="Genomic_DNA"/>
</dbReference>
<keyword evidence="3" id="KW-1185">Reference proteome</keyword>
<dbReference type="RefSeq" id="WP_170125525.1">
    <property type="nucleotide sequence ID" value="NZ_QGDJ01000017.1"/>
</dbReference>
<evidence type="ECO:0000313" key="4">
    <source>
        <dbReference type="Proteomes" id="UP000251571"/>
    </source>
</evidence>
<dbReference type="Proteomes" id="UP000251571">
    <property type="component" value="Unassembled WGS sequence"/>
</dbReference>
<proteinExistence type="predicted"/>
<reference evidence="2" key="1">
    <citation type="submission" date="2016-10" db="EMBL/GenBank/DDBJ databases">
        <authorList>
            <person name="Cai Z."/>
        </authorList>
    </citation>
    <scope>NUCLEOTIDE SEQUENCE [LARGE SCALE GENOMIC DNA]</scope>
    <source>
        <strain evidence="2">DSM 25227</strain>
    </source>
</reference>
<dbReference type="EMBL" id="UETC01000017">
    <property type="protein sequence ID" value="SSA51249.1"/>
    <property type="molecule type" value="Genomic_DNA"/>
</dbReference>
<evidence type="ECO:0000313" key="2">
    <source>
        <dbReference type="EMBL" id="SSA51249.1"/>
    </source>
</evidence>
<reference evidence="4" key="2">
    <citation type="submission" date="2016-10" db="EMBL/GenBank/DDBJ databases">
        <authorList>
            <person name="Varghese N."/>
            <person name="Submissions S."/>
        </authorList>
    </citation>
    <scope>NUCLEOTIDE SEQUENCE [LARGE SCALE GENOMIC DNA]</scope>
    <source>
        <strain evidence="4">DSM 25227</strain>
    </source>
</reference>